<protein>
    <submittedName>
        <fullName evidence="2">Pimeloyl-ACP methyl ester carboxylesterase</fullName>
    </submittedName>
</protein>
<evidence type="ECO:0000259" key="1">
    <source>
        <dbReference type="Pfam" id="PF00561"/>
    </source>
</evidence>
<dbReference type="Gene3D" id="3.40.50.1820">
    <property type="entry name" value="alpha/beta hydrolase"/>
    <property type="match status" value="1"/>
</dbReference>
<keyword evidence="3" id="KW-1185">Reference proteome</keyword>
<dbReference type="AlphaFoldDB" id="A0A841I1V5"/>
<evidence type="ECO:0000313" key="2">
    <source>
        <dbReference type="EMBL" id="MBB6098042.1"/>
    </source>
</evidence>
<evidence type="ECO:0000313" key="3">
    <source>
        <dbReference type="Proteomes" id="UP000569951"/>
    </source>
</evidence>
<dbReference type="Pfam" id="PF00561">
    <property type="entry name" value="Abhydrolase_1"/>
    <property type="match status" value="1"/>
</dbReference>
<dbReference type="SUPFAM" id="SSF53474">
    <property type="entry name" value="alpha/beta-Hydrolases"/>
    <property type="match status" value="1"/>
</dbReference>
<dbReference type="RefSeq" id="WP_183986054.1">
    <property type="nucleotide sequence ID" value="NZ_JACHHG010000004.1"/>
</dbReference>
<feature type="domain" description="AB hydrolase-1" evidence="1">
    <location>
        <begin position="28"/>
        <end position="274"/>
    </location>
</feature>
<dbReference type="EMBL" id="JACHHG010000004">
    <property type="protein sequence ID" value="MBB6098042.1"/>
    <property type="molecule type" value="Genomic_DNA"/>
</dbReference>
<gene>
    <name evidence="2" type="ORF">HNR42_001465</name>
</gene>
<accession>A0A841I1V5</accession>
<reference evidence="2 3" key="1">
    <citation type="submission" date="2020-08" db="EMBL/GenBank/DDBJ databases">
        <title>Genomic Encyclopedia of Type Strains, Phase IV (KMG-IV): sequencing the most valuable type-strain genomes for metagenomic binning, comparative biology and taxonomic classification.</title>
        <authorList>
            <person name="Goeker M."/>
        </authorList>
    </citation>
    <scope>NUCLEOTIDE SEQUENCE [LARGE SCALE GENOMIC DNA]</scope>
    <source>
        <strain evidence="2 3">DSM 21458</strain>
    </source>
</reference>
<sequence length="302" mass="32923">MATLHTLTLPDGRTLAYSDLGPEGGLPVLHQHAHPGSRLELHAYPDLEALLHRLNLRLITPDRPGIGESSPRADHSFLGWSDDLLALADHLGLGHFALTSYSAGAPFLYASALRAPQRVLAAAVLAGPCPWDLPGAMRGMGSVRMYWGAARLHPRLLGFMLGQMIASGKRGLPGNARAAMMAEPDFEVVSKPGVHRDLIEKVYMTATARGIAGLAAEARLYLRPWGFRLEEVPVEVDLWHGDLDQNATWAQLERVAERLPHRRVHRLTGDAHLTIVYRHLPAILENLAVRARSALAPLTAAV</sequence>
<comment type="caution">
    <text evidence="2">The sequence shown here is derived from an EMBL/GenBank/DDBJ whole genome shotgun (WGS) entry which is preliminary data.</text>
</comment>
<proteinExistence type="predicted"/>
<dbReference type="PANTHER" id="PTHR45763">
    <property type="entry name" value="HYDROLASE, ALPHA/BETA FOLD FAMILY PROTEIN, EXPRESSED-RELATED"/>
    <property type="match status" value="1"/>
</dbReference>
<dbReference type="InterPro" id="IPR000073">
    <property type="entry name" value="AB_hydrolase_1"/>
</dbReference>
<dbReference type="InterPro" id="IPR029058">
    <property type="entry name" value="AB_hydrolase_fold"/>
</dbReference>
<dbReference type="PANTHER" id="PTHR45763:SF46">
    <property type="entry name" value="AB HYDROLASE-1 DOMAIN-CONTAINING PROTEIN"/>
    <property type="match status" value="1"/>
</dbReference>
<organism evidence="2 3">
    <name type="scientific">Deinobacterium chartae</name>
    <dbReference type="NCBI Taxonomy" id="521158"/>
    <lineage>
        <taxon>Bacteria</taxon>
        <taxon>Thermotogati</taxon>
        <taxon>Deinococcota</taxon>
        <taxon>Deinococci</taxon>
        <taxon>Deinococcales</taxon>
        <taxon>Deinococcaceae</taxon>
        <taxon>Deinobacterium</taxon>
    </lineage>
</organism>
<name>A0A841I1V5_9DEIO</name>
<dbReference type="Proteomes" id="UP000569951">
    <property type="component" value="Unassembled WGS sequence"/>
</dbReference>